<keyword evidence="3" id="KW-1185">Reference proteome</keyword>
<organism evidence="2 3">
    <name type="scientific">Zasmidium cellare</name>
    <name type="common">Wine cellar mold</name>
    <name type="synonym">Racodium cellare</name>
    <dbReference type="NCBI Taxonomy" id="395010"/>
    <lineage>
        <taxon>Eukaryota</taxon>
        <taxon>Fungi</taxon>
        <taxon>Dikarya</taxon>
        <taxon>Ascomycota</taxon>
        <taxon>Pezizomycotina</taxon>
        <taxon>Dothideomycetes</taxon>
        <taxon>Dothideomycetidae</taxon>
        <taxon>Mycosphaerellales</taxon>
        <taxon>Mycosphaerellaceae</taxon>
        <taxon>Zasmidium</taxon>
    </lineage>
</organism>
<evidence type="ECO:0000313" key="3">
    <source>
        <dbReference type="Proteomes" id="UP001305779"/>
    </source>
</evidence>
<dbReference type="PROSITE" id="PS50146">
    <property type="entry name" value="DAGK"/>
    <property type="match status" value="1"/>
</dbReference>
<reference evidence="2 3" key="1">
    <citation type="journal article" date="2023" name="G3 (Bethesda)">
        <title>A chromosome-level genome assembly of Zasmidium syzygii isolated from banana leaves.</title>
        <authorList>
            <person name="van Westerhoven A.C."/>
            <person name="Mehrabi R."/>
            <person name="Talebi R."/>
            <person name="Steentjes M.B.F."/>
            <person name="Corcolon B."/>
            <person name="Chong P.A."/>
            <person name="Kema G.H.J."/>
            <person name="Seidl M.F."/>
        </authorList>
    </citation>
    <scope>NUCLEOTIDE SEQUENCE [LARGE SCALE GENOMIC DNA]</scope>
    <source>
        <strain evidence="2 3">P124</strain>
    </source>
</reference>
<dbReference type="InterPro" id="IPR001206">
    <property type="entry name" value="Diacylglycerol_kinase_cat_dom"/>
</dbReference>
<feature type="domain" description="DAGKc" evidence="1">
    <location>
        <begin position="125"/>
        <end position="273"/>
    </location>
</feature>
<dbReference type="InterPro" id="IPR017438">
    <property type="entry name" value="ATP-NAD_kinase_N"/>
</dbReference>
<dbReference type="Gene3D" id="3.40.50.10330">
    <property type="entry name" value="Probable inorganic polyphosphate/atp-NAD kinase, domain 1"/>
    <property type="match status" value="1"/>
</dbReference>
<dbReference type="Pfam" id="PF00781">
    <property type="entry name" value="DAGK_cat"/>
    <property type="match status" value="1"/>
</dbReference>
<evidence type="ECO:0000313" key="2">
    <source>
        <dbReference type="EMBL" id="KAK4495712.1"/>
    </source>
</evidence>
<dbReference type="PANTHER" id="PTHR12358:SF108">
    <property type="entry name" value="DAGKC DOMAIN-CONTAINING PROTEIN"/>
    <property type="match status" value="1"/>
</dbReference>
<name>A0ABR0E2R1_ZASCE</name>
<protein>
    <recommendedName>
        <fullName evidence="1">DAGKc domain-containing protein</fullName>
    </recommendedName>
</protein>
<dbReference type="Gene3D" id="2.60.200.40">
    <property type="match status" value="1"/>
</dbReference>
<dbReference type="InterPro" id="IPR050187">
    <property type="entry name" value="Lipid_Phosphate_FormReg"/>
</dbReference>
<sequence>MGADVSSPAHSEGKIDGRPATFYYKRGDGDEETGLAWTEGYKVYPGSHWVKIPAKDILVVAGIKNTEDDYHFLFVEANPAVEKDSTASPVLFRSQTLTNPPSLLVNDHSIPSGRSCWEYRQTHNAVQPNFSVVLSTGSGTGLAKAVYDQLLKPMFDHCEIVEGKHYVVHTTTSESSITELIRDEILPRANLGVKQSLLLMSGDGGVVDTINVLLCAERSKDYMKPSLSVLPLGTGNALAHSAGITSDNTLGIRSWMCGEPRELPVFVAKFSPGARFLFDEARQERPLHLADGVQTAYGAVVCSWGLHAGLVADSDTVEYRKFGVERFKMAAKEALFPSDGSPPHIYNGKVKIRQSGTDEWVEIRQGQHSYVLATLVGQLEKGFTISPASKPLDGKLRLVHFGPVDGKQAMEVMGEAYQGGEHVKDERVGYEEIQGLRIELQEEDPRWRRVCIDGKIVRVEKGGWVEVSMGQKGVVDLIAPRTN</sequence>
<dbReference type="EMBL" id="JAXOVC010000011">
    <property type="protein sequence ID" value="KAK4495712.1"/>
    <property type="molecule type" value="Genomic_DNA"/>
</dbReference>
<dbReference type="PANTHER" id="PTHR12358">
    <property type="entry name" value="SPHINGOSINE KINASE"/>
    <property type="match status" value="1"/>
</dbReference>
<accession>A0ABR0E2R1</accession>
<evidence type="ECO:0000259" key="1">
    <source>
        <dbReference type="PROSITE" id="PS50146"/>
    </source>
</evidence>
<proteinExistence type="predicted"/>
<gene>
    <name evidence="2" type="ORF">PRZ48_012980</name>
</gene>
<dbReference type="Proteomes" id="UP001305779">
    <property type="component" value="Unassembled WGS sequence"/>
</dbReference>
<dbReference type="InterPro" id="IPR016064">
    <property type="entry name" value="NAD/diacylglycerol_kinase_sf"/>
</dbReference>
<dbReference type="SUPFAM" id="SSF111331">
    <property type="entry name" value="NAD kinase/diacylglycerol kinase-like"/>
    <property type="match status" value="1"/>
</dbReference>
<comment type="caution">
    <text evidence="2">The sequence shown here is derived from an EMBL/GenBank/DDBJ whole genome shotgun (WGS) entry which is preliminary data.</text>
</comment>